<evidence type="ECO:0000313" key="3">
    <source>
        <dbReference type="Proteomes" id="UP001328107"/>
    </source>
</evidence>
<feature type="region of interest" description="Disordered" evidence="1">
    <location>
        <begin position="38"/>
        <end position="83"/>
    </location>
</feature>
<accession>A0AAN5D7H9</accession>
<dbReference type="EMBL" id="BTRK01000006">
    <property type="protein sequence ID" value="GMR57953.1"/>
    <property type="molecule type" value="Genomic_DNA"/>
</dbReference>
<protein>
    <submittedName>
        <fullName evidence="2">Uncharacterized protein</fullName>
    </submittedName>
</protein>
<proteinExistence type="predicted"/>
<reference evidence="3" key="1">
    <citation type="submission" date="2022-10" db="EMBL/GenBank/DDBJ databases">
        <title>Genome assembly of Pristionchus species.</title>
        <authorList>
            <person name="Yoshida K."/>
            <person name="Sommer R.J."/>
        </authorList>
    </citation>
    <scope>NUCLEOTIDE SEQUENCE [LARGE SCALE GENOMIC DNA]</scope>
    <source>
        <strain evidence="3">RS5460</strain>
    </source>
</reference>
<organism evidence="2 3">
    <name type="scientific">Pristionchus mayeri</name>
    <dbReference type="NCBI Taxonomy" id="1317129"/>
    <lineage>
        <taxon>Eukaryota</taxon>
        <taxon>Metazoa</taxon>
        <taxon>Ecdysozoa</taxon>
        <taxon>Nematoda</taxon>
        <taxon>Chromadorea</taxon>
        <taxon>Rhabditida</taxon>
        <taxon>Rhabditina</taxon>
        <taxon>Diplogasteromorpha</taxon>
        <taxon>Diplogasteroidea</taxon>
        <taxon>Neodiplogasteridae</taxon>
        <taxon>Pristionchus</taxon>
    </lineage>
</organism>
<evidence type="ECO:0000256" key="1">
    <source>
        <dbReference type="SAM" id="MobiDB-lite"/>
    </source>
</evidence>
<comment type="caution">
    <text evidence="2">The sequence shown here is derived from an EMBL/GenBank/DDBJ whole genome shotgun (WGS) entry which is preliminary data.</text>
</comment>
<feature type="non-terminal residue" evidence="2">
    <location>
        <position position="1"/>
    </location>
</feature>
<gene>
    <name evidence="2" type="ORF">PMAYCL1PPCAC_28148</name>
</gene>
<evidence type="ECO:0000313" key="2">
    <source>
        <dbReference type="EMBL" id="GMR57953.1"/>
    </source>
</evidence>
<dbReference type="Proteomes" id="UP001328107">
    <property type="component" value="Unassembled WGS sequence"/>
</dbReference>
<dbReference type="AlphaFoldDB" id="A0AAN5D7H9"/>
<sequence>QQYRCDSLSRSQTTLQEAPLQRVLLDGEVVAVVVSARPMGARPSGNGRKQGRRRSRVHSLCSVSTPIRRPQQSSSPPSPHTRG</sequence>
<name>A0AAN5D7H9_9BILA</name>
<keyword evidence="3" id="KW-1185">Reference proteome</keyword>
<feature type="non-terminal residue" evidence="2">
    <location>
        <position position="83"/>
    </location>
</feature>